<dbReference type="GO" id="GO:0000977">
    <property type="term" value="F:RNA polymerase II transcription regulatory region sequence-specific DNA binding"/>
    <property type="evidence" value="ECO:0007669"/>
    <property type="project" value="InterPro"/>
</dbReference>
<dbReference type="PROSITE" id="PS51297">
    <property type="entry name" value="K_BOX"/>
    <property type="match status" value="1"/>
</dbReference>
<keyword evidence="6" id="KW-0175">Coiled coil</keyword>
<evidence type="ECO:0000313" key="10">
    <source>
        <dbReference type="EMBL" id="AHC92621.1"/>
    </source>
</evidence>
<dbReference type="InterPro" id="IPR033896">
    <property type="entry name" value="MEF2-like_N"/>
</dbReference>
<keyword evidence="4" id="KW-0804">Transcription</keyword>
<feature type="coiled-coil region" evidence="6">
    <location>
        <begin position="93"/>
        <end position="155"/>
    </location>
</feature>
<dbReference type="PROSITE" id="PS50066">
    <property type="entry name" value="MADS_BOX_2"/>
    <property type="match status" value="1"/>
</dbReference>
<dbReference type="PRINTS" id="PR00404">
    <property type="entry name" value="MADSDOMAIN"/>
</dbReference>
<comment type="subcellular location">
    <subcellularLocation>
        <location evidence="1">Nucleus</location>
    </subcellularLocation>
</comment>
<dbReference type="GO" id="GO:0003700">
    <property type="term" value="F:DNA-binding transcription factor activity"/>
    <property type="evidence" value="ECO:0007669"/>
    <property type="project" value="InterPro"/>
</dbReference>
<evidence type="ECO:0000259" key="9">
    <source>
        <dbReference type="PROSITE" id="PS51297"/>
    </source>
</evidence>
<dbReference type="FunFam" id="3.40.1810.10:FF:000007">
    <property type="entry name" value="Transcription factor, MADS-box"/>
    <property type="match status" value="1"/>
</dbReference>
<keyword evidence="7" id="KW-0472">Membrane</keyword>
<feature type="domain" description="MADS-box" evidence="8">
    <location>
        <begin position="1"/>
        <end position="61"/>
    </location>
</feature>
<keyword evidence="7" id="KW-0812">Transmembrane</keyword>
<dbReference type="AlphaFoldDB" id="V9VB85"/>
<proteinExistence type="evidence at transcript level"/>
<evidence type="ECO:0000256" key="7">
    <source>
        <dbReference type="SAM" id="Phobius"/>
    </source>
</evidence>
<dbReference type="GO" id="GO:0046983">
    <property type="term" value="F:protein dimerization activity"/>
    <property type="evidence" value="ECO:0007669"/>
    <property type="project" value="InterPro"/>
</dbReference>
<accession>V9VB85</accession>
<sequence length="242" mass="27425">MAREKIQIKKIDNATARQVTFSKRRRGLFKKAEELSILCDAEVGLIIFSATGRLFEFSSSSMKDIIERHSVHSKKILSPEQPSLDLNLENSYHGRLREQVAETSQQLRKMRGEDLQGLTIEELQNLEKNLDTGLARVLERKSIQIMEQIDGLQKKVVDLRSAGKQVVTDSENGFYEDQQSSESVTNASYSGALQGNDDSSDTSLKLGLSWWFLVYLIPWGFLTLQVLVILLVPCFNCSLPWK</sequence>
<evidence type="ECO:0000256" key="4">
    <source>
        <dbReference type="ARBA" id="ARBA00023163"/>
    </source>
</evidence>
<evidence type="ECO:0000256" key="1">
    <source>
        <dbReference type="ARBA" id="ARBA00004123"/>
    </source>
</evidence>
<dbReference type="Gene3D" id="3.40.1810.10">
    <property type="entry name" value="Transcription factor, MADS-box"/>
    <property type="match status" value="1"/>
</dbReference>
<keyword evidence="2" id="KW-0805">Transcription regulation</keyword>
<dbReference type="GO" id="GO:0045944">
    <property type="term" value="P:positive regulation of transcription by RNA polymerase II"/>
    <property type="evidence" value="ECO:0007669"/>
    <property type="project" value="InterPro"/>
</dbReference>
<feature type="domain" description="K-box" evidence="9">
    <location>
        <begin position="86"/>
        <end position="181"/>
    </location>
</feature>
<dbReference type="InterPro" id="IPR002100">
    <property type="entry name" value="TF_MADSbox"/>
</dbReference>
<evidence type="ECO:0000256" key="3">
    <source>
        <dbReference type="ARBA" id="ARBA00023125"/>
    </source>
</evidence>
<organism evidence="10">
    <name type="scientific">Narcissus tazetta subsp. chinensis</name>
    <dbReference type="NCBI Taxonomy" id="391288"/>
    <lineage>
        <taxon>Eukaryota</taxon>
        <taxon>Viridiplantae</taxon>
        <taxon>Streptophyta</taxon>
        <taxon>Embryophyta</taxon>
        <taxon>Tracheophyta</taxon>
        <taxon>Spermatophyta</taxon>
        <taxon>Magnoliopsida</taxon>
        <taxon>Liliopsida</taxon>
        <taxon>Asparagales</taxon>
        <taxon>Amaryllidaceae</taxon>
        <taxon>Amaryllidoideae</taxon>
        <taxon>Narcissus</taxon>
    </lineage>
</organism>
<feature type="transmembrane region" description="Helical" evidence="7">
    <location>
        <begin position="210"/>
        <end position="232"/>
    </location>
</feature>
<evidence type="ECO:0000256" key="5">
    <source>
        <dbReference type="ARBA" id="ARBA00023242"/>
    </source>
</evidence>
<keyword evidence="3" id="KW-0238">DNA-binding</keyword>
<evidence type="ECO:0000259" key="8">
    <source>
        <dbReference type="PROSITE" id="PS50066"/>
    </source>
</evidence>
<dbReference type="InterPro" id="IPR002487">
    <property type="entry name" value="TF_Kbox"/>
</dbReference>
<keyword evidence="7" id="KW-1133">Transmembrane helix</keyword>
<dbReference type="EMBL" id="KF694984">
    <property type="protein sequence ID" value="AHC92621.1"/>
    <property type="molecule type" value="mRNA"/>
</dbReference>
<dbReference type="Pfam" id="PF00319">
    <property type="entry name" value="SRF-TF"/>
    <property type="match status" value="1"/>
</dbReference>
<dbReference type="SMART" id="SM00432">
    <property type="entry name" value="MADS"/>
    <property type="match status" value="1"/>
</dbReference>
<reference evidence="10" key="1">
    <citation type="submission" date="2013-09" db="EMBL/GenBank/DDBJ databases">
        <title>The Narcissus tazetta SVP-like genes NSVPs enhance inflourescence branching in Arabidopsis and tobacco without complementing the svp mutants.</title>
        <authorList>
            <person name="Li X."/>
            <person name="Wu W.-T."/>
            <person name="Zhang X."/>
            <person name="Xu J."/>
        </authorList>
    </citation>
    <scope>NUCLEOTIDE SEQUENCE</scope>
</reference>
<dbReference type="PROSITE" id="PS00350">
    <property type="entry name" value="MADS_BOX_1"/>
    <property type="match status" value="1"/>
</dbReference>
<dbReference type="InterPro" id="IPR036879">
    <property type="entry name" value="TF_MADSbox_sf"/>
</dbReference>
<protein>
    <submittedName>
        <fullName evidence="10">NSVP1</fullName>
    </submittedName>
</protein>
<dbReference type="GO" id="GO:0005634">
    <property type="term" value="C:nucleus"/>
    <property type="evidence" value="ECO:0007669"/>
    <property type="project" value="UniProtKB-SubCell"/>
</dbReference>
<dbReference type="SUPFAM" id="SSF55455">
    <property type="entry name" value="SRF-like"/>
    <property type="match status" value="1"/>
</dbReference>
<dbReference type="CDD" id="cd00265">
    <property type="entry name" value="MADS_MEF2_like"/>
    <property type="match status" value="1"/>
</dbReference>
<feature type="non-terminal residue" evidence="10">
    <location>
        <position position="1"/>
    </location>
</feature>
<name>V9VB85_NARTA</name>
<dbReference type="InterPro" id="IPR050142">
    <property type="entry name" value="MADS-box/MEF2_TF"/>
</dbReference>
<keyword evidence="5" id="KW-0539">Nucleus</keyword>
<dbReference type="PANTHER" id="PTHR48019">
    <property type="entry name" value="SERUM RESPONSE FACTOR HOMOLOG"/>
    <property type="match status" value="1"/>
</dbReference>
<dbReference type="Pfam" id="PF01486">
    <property type="entry name" value="K-box"/>
    <property type="match status" value="1"/>
</dbReference>
<evidence type="ECO:0000256" key="2">
    <source>
        <dbReference type="ARBA" id="ARBA00023015"/>
    </source>
</evidence>
<evidence type="ECO:0000256" key="6">
    <source>
        <dbReference type="SAM" id="Coils"/>
    </source>
</evidence>